<dbReference type="PANTHER" id="PTHR12302">
    <property type="entry name" value="EBNA2 BINDING PROTEIN P100"/>
    <property type="match status" value="1"/>
</dbReference>
<dbReference type="InterPro" id="IPR035437">
    <property type="entry name" value="SNase_OB-fold_sf"/>
</dbReference>
<name>A0A193PMU2_KLEPN</name>
<dbReference type="Pfam" id="PF00565">
    <property type="entry name" value="SNase"/>
    <property type="match status" value="1"/>
</dbReference>
<organism evidence="5">
    <name type="scientific">Klebsiella pneumoniae</name>
    <dbReference type="NCBI Taxonomy" id="573"/>
    <lineage>
        <taxon>Bacteria</taxon>
        <taxon>Pseudomonadati</taxon>
        <taxon>Pseudomonadota</taxon>
        <taxon>Gammaproteobacteria</taxon>
        <taxon>Enterobacterales</taxon>
        <taxon>Enterobacteriaceae</taxon>
        <taxon>Klebsiella/Raoultella group</taxon>
        <taxon>Klebsiella</taxon>
        <taxon>Klebsiella pneumoniae complex</taxon>
    </lineage>
</organism>
<keyword evidence="1" id="KW-0540">Nuclease</keyword>
<dbReference type="GO" id="GO:0004519">
    <property type="term" value="F:endonuclease activity"/>
    <property type="evidence" value="ECO:0007669"/>
    <property type="project" value="UniProtKB-KW"/>
</dbReference>
<dbReference type="EMBL" id="LC155909">
    <property type="protein sequence ID" value="BAV17819.1"/>
    <property type="molecule type" value="Genomic_DNA"/>
</dbReference>
<keyword evidence="5" id="KW-0614">Plasmid</keyword>
<evidence type="ECO:0000313" key="5">
    <source>
        <dbReference type="EMBL" id="BAV17819.1"/>
    </source>
</evidence>
<dbReference type="SMART" id="SM00318">
    <property type="entry name" value="SNc"/>
    <property type="match status" value="1"/>
</dbReference>
<dbReference type="PANTHER" id="PTHR12302:SF3">
    <property type="entry name" value="SERINE_THREONINE-PROTEIN KINASE 31"/>
    <property type="match status" value="1"/>
</dbReference>
<dbReference type="PROSITE" id="PS01123">
    <property type="entry name" value="TNASE_1"/>
    <property type="match status" value="1"/>
</dbReference>
<dbReference type="AlphaFoldDB" id="A0A193PMU2"/>
<proteinExistence type="predicted"/>
<accession>A0A193PMU2</accession>
<evidence type="ECO:0000256" key="2">
    <source>
        <dbReference type="ARBA" id="ARBA00022759"/>
    </source>
</evidence>
<dbReference type="InterPro" id="IPR016071">
    <property type="entry name" value="Staphylococal_nuclease_OB-fold"/>
</dbReference>
<dbReference type="RefSeq" id="WP_137487143.1">
    <property type="nucleotide sequence ID" value="NZ_LC155909.1"/>
</dbReference>
<dbReference type="SUPFAM" id="SSF50199">
    <property type="entry name" value="Staphylococcal nuclease"/>
    <property type="match status" value="1"/>
</dbReference>
<dbReference type="PROSITE" id="PS50830">
    <property type="entry name" value="TNASE_3"/>
    <property type="match status" value="1"/>
</dbReference>
<gene>
    <name evidence="5" type="primary">parB</name>
</gene>
<dbReference type="GO" id="GO:0003676">
    <property type="term" value="F:nucleic acid binding"/>
    <property type="evidence" value="ECO:0007669"/>
    <property type="project" value="InterPro"/>
</dbReference>
<dbReference type="GO" id="GO:0016787">
    <property type="term" value="F:hydrolase activity"/>
    <property type="evidence" value="ECO:0007669"/>
    <property type="project" value="UniProtKB-KW"/>
</dbReference>
<feature type="domain" description="TNase-like" evidence="4">
    <location>
        <begin position="21"/>
        <end position="144"/>
    </location>
</feature>
<dbReference type="CDD" id="cd00175">
    <property type="entry name" value="SNc"/>
    <property type="match status" value="1"/>
</dbReference>
<evidence type="ECO:0000256" key="3">
    <source>
        <dbReference type="ARBA" id="ARBA00022801"/>
    </source>
</evidence>
<keyword evidence="3" id="KW-0378">Hydrolase</keyword>
<dbReference type="InterPro" id="IPR002071">
    <property type="entry name" value="Thermonucl_AS"/>
</dbReference>
<evidence type="ECO:0000259" key="4">
    <source>
        <dbReference type="PROSITE" id="PS50830"/>
    </source>
</evidence>
<protein>
    <submittedName>
        <fullName evidence="5">Micrococcal nuclease (Thermonuclease) homologs</fullName>
    </submittedName>
</protein>
<geneLocation type="plasmid" evidence="5">
    <name>pKUN4843_2</name>
</geneLocation>
<keyword evidence="2" id="KW-0255">Endonuclease</keyword>
<evidence type="ECO:0000256" key="1">
    <source>
        <dbReference type="ARBA" id="ARBA00022722"/>
    </source>
</evidence>
<reference evidence="5" key="1">
    <citation type="submission" date="2016-05" db="EMBL/GenBank/DDBJ databases">
        <title>Interspecies Dissemination of a Mobilizable Plasmid Harboring blaIMP-19: the Possibility of Horizontal Gene Transfer in a Single Patient.</title>
        <authorList>
            <person name="Yamamoto M."/>
            <person name="Matsumura Y."/>
            <person name="Gomi R."/>
            <person name="Matsuda T."/>
            <person name="Tanaka M."/>
            <person name="Nagao M."/>
            <person name="Takakura S."/>
            <person name="Uemoto S."/>
            <person name="Ichiyama S."/>
        </authorList>
    </citation>
    <scope>NUCLEOTIDE SEQUENCE</scope>
    <source>
        <strain evidence="5">KUN4843</strain>
        <plasmid evidence="5">pKUN4843_2</plasmid>
    </source>
</reference>
<dbReference type="Gene3D" id="2.40.50.90">
    <property type="match status" value="1"/>
</dbReference>
<sequence>MLKRWNMIFIILFLPLQYAIADIHGEIIRIIDGDTVDVLVNKTPVRVRLVDIDAPESKQPFGQKSRQFLADMIFRQQVTIVEKGKDRYNRVLGTVFKEDNTNVNESQVSNGMAWAYRYREQATNPAMLDLEQDARQKRLGLWSDPQSSIVEPWKWRRENNKFRAHETAK</sequence>